<dbReference type="GO" id="GO:0016887">
    <property type="term" value="F:ATP hydrolysis activity"/>
    <property type="evidence" value="ECO:0007669"/>
    <property type="project" value="InterPro"/>
</dbReference>
<dbReference type="GeneID" id="64405857"/>
<feature type="domain" description="ABC transporter" evidence="5">
    <location>
        <begin position="23"/>
        <end position="260"/>
    </location>
</feature>
<dbReference type="RefSeq" id="WP_061787247.1">
    <property type="nucleotide sequence ID" value="NZ_CAUVFS010000015.1"/>
</dbReference>
<dbReference type="Proteomes" id="UP000273044">
    <property type="component" value="Chromosome"/>
</dbReference>
<dbReference type="PANTHER" id="PTHR24220:SF685">
    <property type="entry name" value="ABC TRANSPORTER RELATED"/>
    <property type="match status" value="1"/>
</dbReference>
<dbReference type="GO" id="GO:0098796">
    <property type="term" value="C:membrane protein complex"/>
    <property type="evidence" value="ECO:0007669"/>
    <property type="project" value="UniProtKB-ARBA"/>
</dbReference>
<evidence type="ECO:0000259" key="5">
    <source>
        <dbReference type="PROSITE" id="PS50893"/>
    </source>
</evidence>
<dbReference type="InterPro" id="IPR017871">
    <property type="entry name" value="ABC_transporter-like_CS"/>
</dbReference>
<evidence type="ECO:0000256" key="2">
    <source>
        <dbReference type="ARBA" id="ARBA00022741"/>
    </source>
</evidence>
<keyword evidence="6" id="KW-0378">Hydrolase</keyword>
<accession>A0A3S5C5T2</accession>
<dbReference type="Pfam" id="PF00005">
    <property type="entry name" value="ABC_tran"/>
    <property type="match status" value="1"/>
</dbReference>
<dbReference type="CDD" id="cd03255">
    <property type="entry name" value="ABC_MJ0796_LolCDE_FtsE"/>
    <property type="match status" value="1"/>
</dbReference>
<gene>
    <name evidence="6" type="primary">macB_2</name>
    <name evidence="6" type="ORF">NCTC12967_00360</name>
</gene>
<proteinExistence type="predicted"/>
<dbReference type="GO" id="GO:0005886">
    <property type="term" value="C:plasma membrane"/>
    <property type="evidence" value="ECO:0007669"/>
    <property type="project" value="TreeGrafter"/>
</dbReference>
<dbReference type="AlphaFoldDB" id="A0A3S5C5T2"/>
<keyword evidence="7" id="KW-1185">Reference proteome</keyword>
<evidence type="ECO:0000256" key="1">
    <source>
        <dbReference type="ARBA" id="ARBA00022448"/>
    </source>
</evidence>
<feature type="region of interest" description="Disordered" evidence="4">
    <location>
        <begin position="244"/>
        <end position="271"/>
    </location>
</feature>
<dbReference type="InterPro" id="IPR015854">
    <property type="entry name" value="ABC_transpr_LolD-like"/>
</dbReference>
<dbReference type="PROSITE" id="PS00211">
    <property type="entry name" value="ABC_TRANSPORTER_1"/>
    <property type="match status" value="1"/>
</dbReference>
<dbReference type="InterPro" id="IPR017911">
    <property type="entry name" value="MacB-like_ATP-bd"/>
</dbReference>
<dbReference type="SMART" id="SM00382">
    <property type="entry name" value="AAA"/>
    <property type="match status" value="1"/>
</dbReference>
<evidence type="ECO:0000256" key="3">
    <source>
        <dbReference type="ARBA" id="ARBA00022840"/>
    </source>
</evidence>
<dbReference type="GO" id="GO:0005524">
    <property type="term" value="F:ATP binding"/>
    <property type="evidence" value="ECO:0007669"/>
    <property type="project" value="UniProtKB-KW"/>
</dbReference>
<dbReference type="EC" id="3.6.3.-" evidence="6"/>
<dbReference type="SUPFAM" id="SSF52540">
    <property type="entry name" value="P-loop containing nucleoside triphosphate hydrolases"/>
    <property type="match status" value="1"/>
</dbReference>
<evidence type="ECO:0000256" key="4">
    <source>
        <dbReference type="SAM" id="MobiDB-lite"/>
    </source>
</evidence>
<evidence type="ECO:0000313" key="7">
    <source>
        <dbReference type="Proteomes" id="UP000273044"/>
    </source>
</evidence>
<dbReference type="InterPro" id="IPR003439">
    <property type="entry name" value="ABC_transporter-like_ATP-bd"/>
</dbReference>
<name>A0A3S5C5T2_9ACTN</name>
<reference evidence="6 7" key="1">
    <citation type="submission" date="2018-12" db="EMBL/GenBank/DDBJ databases">
        <authorList>
            <consortium name="Pathogen Informatics"/>
        </authorList>
    </citation>
    <scope>NUCLEOTIDE SEQUENCE [LARGE SCALE GENOMIC DNA]</scope>
    <source>
        <strain evidence="6 7">NCTC12967</strain>
    </source>
</reference>
<dbReference type="FunFam" id="3.40.50.300:FF:000032">
    <property type="entry name" value="Export ABC transporter ATP-binding protein"/>
    <property type="match status" value="1"/>
</dbReference>
<dbReference type="EMBL" id="LR134406">
    <property type="protein sequence ID" value="VEH69096.1"/>
    <property type="molecule type" value="Genomic_DNA"/>
</dbReference>
<dbReference type="InterPro" id="IPR003593">
    <property type="entry name" value="AAA+_ATPase"/>
</dbReference>
<evidence type="ECO:0000313" key="6">
    <source>
        <dbReference type="EMBL" id="VEH69096.1"/>
    </source>
</evidence>
<sequence length="271" mass="29374">MPSQEQLHPFGDPTRQARSDIVVEARGLCRTYGSGQAQVVALDNVNLSVRRGEFVAIMGPSGSGKSTLLHCLAGLDIPNGGQSRIAGRDITGMNDDDLTRMRRDMLGFIFQSFNLLPSLSAEENILLPLRLARRSPDKGWYDAIIAALGIKNRLTHRPSELSGGQQQRVAVARALAGRPEVVFADEPTGALDSESSDSLLEVLARMCDTLGQTVVMVTHDENAAAATNRVVRLRDGRIIDDRYIRRGSAFQAPPPGGRPAAGQPRRQGEVR</sequence>
<dbReference type="InterPro" id="IPR027417">
    <property type="entry name" value="P-loop_NTPase"/>
</dbReference>
<keyword evidence="1" id="KW-0813">Transport</keyword>
<dbReference type="PROSITE" id="PS50893">
    <property type="entry name" value="ABC_TRANSPORTER_2"/>
    <property type="match status" value="1"/>
</dbReference>
<organism evidence="6 7">
    <name type="scientific">Arachnia propionica</name>
    <dbReference type="NCBI Taxonomy" id="1750"/>
    <lineage>
        <taxon>Bacteria</taxon>
        <taxon>Bacillati</taxon>
        <taxon>Actinomycetota</taxon>
        <taxon>Actinomycetes</taxon>
        <taxon>Propionibacteriales</taxon>
        <taxon>Propionibacteriaceae</taxon>
        <taxon>Arachnia</taxon>
    </lineage>
</organism>
<dbReference type="PANTHER" id="PTHR24220">
    <property type="entry name" value="IMPORT ATP-BINDING PROTEIN"/>
    <property type="match status" value="1"/>
</dbReference>
<dbReference type="GO" id="GO:0022857">
    <property type="term" value="F:transmembrane transporter activity"/>
    <property type="evidence" value="ECO:0007669"/>
    <property type="project" value="TreeGrafter"/>
</dbReference>
<dbReference type="Gene3D" id="3.40.50.300">
    <property type="entry name" value="P-loop containing nucleotide triphosphate hydrolases"/>
    <property type="match status" value="1"/>
</dbReference>
<protein>
    <submittedName>
        <fullName evidence="6">Macrolide export ATP-binding/permease protein MacB</fullName>
        <ecNumber evidence="6">3.6.3.-</ecNumber>
    </submittedName>
</protein>
<keyword evidence="2" id="KW-0547">Nucleotide-binding</keyword>
<keyword evidence="3 6" id="KW-0067">ATP-binding</keyword>